<dbReference type="Gene3D" id="3.10.450.50">
    <property type="match status" value="1"/>
</dbReference>
<comment type="caution">
    <text evidence="1">The sequence shown here is derived from an EMBL/GenBank/DDBJ whole genome shotgun (WGS) entry which is preliminary data.</text>
</comment>
<dbReference type="SUPFAM" id="SSF103642">
    <property type="entry name" value="Sec-C motif"/>
    <property type="match status" value="1"/>
</dbReference>
<gene>
    <name evidence="1" type="ORF">EAS61_35575</name>
</gene>
<proteinExistence type="predicted"/>
<dbReference type="AlphaFoldDB" id="A0A4Q0Q930"/>
<name>A0A4Q0Q930_9BRAD</name>
<accession>A0A4Q0Q930</accession>
<evidence type="ECO:0008006" key="3">
    <source>
        <dbReference type="Google" id="ProtNLM"/>
    </source>
</evidence>
<dbReference type="InterPro" id="IPR004027">
    <property type="entry name" value="SEC_C_motif"/>
</dbReference>
<evidence type="ECO:0000313" key="2">
    <source>
        <dbReference type="Proteomes" id="UP000290174"/>
    </source>
</evidence>
<dbReference type="EMBL" id="RKMK01000055">
    <property type="protein sequence ID" value="RXG85701.1"/>
    <property type="molecule type" value="Genomic_DNA"/>
</dbReference>
<evidence type="ECO:0000313" key="1">
    <source>
        <dbReference type="EMBL" id="RXG85701.1"/>
    </source>
</evidence>
<sequence length="579" mass="64905">MPRHKLAQNGTKICASILNRHAANRRANATRSRSGVNCCIVKTGRNQTCPCGSGLKFKKCCGSYAVGDQAPASDRTADIRRAFEQYRAAERIREQQQGFGRPIVAFKANDQQLVAVGMTLYHSPTWKTFPDFLADYIKQVLDPAWGNAELAKPFAERHPVIQWYDACCRYQQSMIKAAGEPTAMNVTGVVACYLGLAYSLYLIKHNVELQERLVRRLKIVEQFQGAYYELVVANILIRAGFELTLEDETDGKTKHCEYAAVSKRTGKKYWVEAKMRSVAGLLGKTQRDGTTDMNPLNRLIPQLNDALAKPAADERLIFIDLNTEQIIDAAGKPPWIENAARRLEQYEKRELAPGLTAHVFVTNFAFHRFLNDQMPLAAFPFGLGLPDLNRPGVRRVSEAYRLKQKYIDMHHIGEAILSYGRFPTTFDGSLPSEALQGRSRAIIGETYSFGDPAKCGVVGRVTSACVNEDASEAWYAIVDPNGNSSLVKEPMSSDELADYRAHKDSYFGRVRPVARKTDDPFELFEWFVESHSRITREQMLNNLAGSPDVEALRALSRDDLLYEYCERMVASAMAQSKAS</sequence>
<dbReference type="Proteomes" id="UP000290174">
    <property type="component" value="Unassembled WGS sequence"/>
</dbReference>
<organism evidence="1 2">
    <name type="scientific">Bradyrhizobium zhanjiangense</name>
    <dbReference type="NCBI Taxonomy" id="1325107"/>
    <lineage>
        <taxon>Bacteria</taxon>
        <taxon>Pseudomonadati</taxon>
        <taxon>Pseudomonadota</taxon>
        <taxon>Alphaproteobacteria</taxon>
        <taxon>Hyphomicrobiales</taxon>
        <taxon>Nitrobacteraceae</taxon>
        <taxon>Bradyrhizobium</taxon>
    </lineage>
</organism>
<dbReference type="Pfam" id="PF02810">
    <property type="entry name" value="SEC-C"/>
    <property type="match status" value="1"/>
</dbReference>
<protein>
    <recommendedName>
        <fullName evidence="3">SEC-C domain-containing protein</fullName>
    </recommendedName>
</protein>
<reference evidence="1 2" key="1">
    <citation type="submission" date="2018-11" db="EMBL/GenBank/DDBJ databases">
        <title>Bradyrhizobium sp. nov., isolated from effective nodules of peanut in China.</title>
        <authorList>
            <person name="Li Y."/>
        </authorList>
    </citation>
    <scope>NUCLEOTIDE SEQUENCE [LARGE SCALE GENOMIC DNA]</scope>
    <source>
        <strain evidence="1 2">CCBAU 51770</strain>
    </source>
</reference>